<dbReference type="Pfam" id="PF11335">
    <property type="entry name" value="DUF3137"/>
    <property type="match status" value="1"/>
</dbReference>
<dbReference type="InterPro" id="IPR021484">
    <property type="entry name" value="DUF3137"/>
</dbReference>
<organism evidence="2 3">
    <name type="scientific">Ezakiella coagulans</name>
    <dbReference type="NCBI Taxonomy" id="46507"/>
    <lineage>
        <taxon>Bacteria</taxon>
        <taxon>Bacillati</taxon>
        <taxon>Bacillota</taxon>
        <taxon>Tissierellia</taxon>
        <taxon>Ezakiella</taxon>
    </lineage>
</organism>
<accession>A0A2U1DNE1</accession>
<reference evidence="2 3" key="1">
    <citation type="submission" date="2018-04" db="EMBL/GenBank/DDBJ databases">
        <title>Genomic Encyclopedia of Type Strains, Phase IV (KMG-IV): sequencing the most valuable type-strain genomes for metagenomic binning, comparative biology and taxonomic classification.</title>
        <authorList>
            <person name="Goeker M."/>
        </authorList>
    </citation>
    <scope>NUCLEOTIDE SEQUENCE [LARGE SCALE GENOMIC DNA]</scope>
    <source>
        <strain evidence="2 3">DSM 20705</strain>
    </source>
</reference>
<evidence type="ECO:0000313" key="3">
    <source>
        <dbReference type="Proteomes" id="UP000245793"/>
    </source>
</evidence>
<name>A0A2U1DNE1_9FIRM</name>
<comment type="caution">
    <text evidence="2">The sequence shown here is derived from an EMBL/GenBank/DDBJ whole genome shotgun (WGS) entry which is preliminary data.</text>
</comment>
<protein>
    <submittedName>
        <fullName evidence="2">Uncharacterized protein DUF3137</fullName>
    </submittedName>
</protein>
<keyword evidence="1" id="KW-1133">Transmembrane helix</keyword>
<gene>
    <name evidence="2" type="ORF">C7381_11044</name>
</gene>
<feature type="transmembrane region" description="Helical" evidence="1">
    <location>
        <begin position="45"/>
        <end position="75"/>
    </location>
</feature>
<dbReference type="Proteomes" id="UP000245793">
    <property type="component" value="Unassembled WGS sequence"/>
</dbReference>
<proteinExistence type="predicted"/>
<keyword evidence="1" id="KW-0472">Membrane</keyword>
<dbReference type="EMBL" id="QEKV01000010">
    <property type="protein sequence ID" value="PVY89206.1"/>
    <property type="molecule type" value="Genomic_DNA"/>
</dbReference>
<evidence type="ECO:0000256" key="1">
    <source>
        <dbReference type="SAM" id="Phobius"/>
    </source>
</evidence>
<evidence type="ECO:0000313" key="2">
    <source>
        <dbReference type="EMBL" id="PVY89206.1"/>
    </source>
</evidence>
<sequence length="317" mass="36953">MRKKFRERFLDPEVLNRIEAAQNSPETRRRLNEMKKCVKNRMSDMFYIGFLGFVATVVVVNFFGNYALILCAAIWCYCYNIFKSRNVDVDDLYVNNFLTPVLNEIFPDTVVDYHGGMDFEIMENLVYNSNKYYSNCHIIFGDDYKTEFCNMRCWHYTSDKNGRKEEHTDFRGQVLVARFNTNINGHIRIAPVYEKGFFGKKLFGPYGSKRDGEEEIQTESIEFNNAYSIFSTDDLYSRLILDANILEILNNLSRKINVAIYMNESYVAIAFQSNHFLFSAPATGWGVEKLSLAGEYEQIRTKLADFYALIDIIGEKF</sequence>
<dbReference type="RefSeq" id="WP_245893807.1">
    <property type="nucleotide sequence ID" value="NZ_QEKV01000010.1"/>
</dbReference>
<keyword evidence="1" id="KW-0812">Transmembrane</keyword>
<keyword evidence="3" id="KW-1185">Reference proteome</keyword>
<dbReference type="AlphaFoldDB" id="A0A2U1DNE1"/>